<dbReference type="AlphaFoldDB" id="A0AAY4CIA1"/>
<feature type="transmembrane region" description="Helical" evidence="6">
    <location>
        <begin position="155"/>
        <end position="172"/>
    </location>
</feature>
<keyword evidence="3 6" id="KW-0812">Transmembrane</keyword>
<keyword evidence="5 6" id="KW-0472">Membrane</keyword>
<dbReference type="InterPro" id="IPR007248">
    <property type="entry name" value="Mpv17_PMP22"/>
</dbReference>
<reference evidence="7" key="1">
    <citation type="submission" date="2025-08" db="UniProtKB">
        <authorList>
            <consortium name="Ensembl"/>
        </authorList>
    </citation>
    <scope>IDENTIFICATION</scope>
</reference>
<keyword evidence="4 6" id="KW-1133">Transmembrane helix</keyword>
<proteinExistence type="inferred from homology"/>
<sequence>MRVLARLLAGERVVSGPGGTKICPGQQSGEEPGRAGTASLRWLRVGGRGVEVQLGVESRDVPHHRRSVSLCITGPCSHHFYQMLEVLLPASQPHFMVKRLLLDRLLYAPLLLLLFFLVMNVLEKVRRDYLAALTMNWKVWTPFQFVNINYVPVQVSRFLFSNVVALFWYAYLASGRK</sequence>
<comment type="subcellular location">
    <subcellularLocation>
        <location evidence="1">Membrane</location>
        <topology evidence="1">Multi-pass membrane protein</topology>
    </subcellularLocation>
</comment>
<dbReference type="Pfam" id="PF04117">
    <property type="entry name" value="Mpv17_PMP22"/>
    <property type="match status" value="1"/>
</dbReference>
<gene>
    <name evidence="7" type="primary">LOC114783350</name>
</gene>
<evidence type="ECO:0000256" key="2">
    <source>
        <dbReference type="ARBA" id="ARBA00006824"/>
    </source>
</evidence>
<name>A0AAY4CIA1_9TELE</name>
<dbReference type="Proteomes" id="UP000694580">
    <property type="component" value="Unplaced"/>
</dbReference>
<dbReference type="PANTHER" id="PTHR11266">
    <property type="entry name" value="PEROXISOMAL MEMBRANE PROTEIN 2, PXMP2 MPV17"/>
    <property type="match status" value="1"/>
</dbReference>
<evidence type="ECO:0000256" key="6">
    <source>
        <dbReference type="RuleBase" id="RU363053"/>
    </source>
</evidence>
<reference evidence="7" key="2">
    <citation type="submission" date="2025-09" db="UniProtKB">
        <authorList>
            <consortium name="Ensembl"/>
        </authorList>
    </citation>
    <scope>IDENTIFICATION</scope>
</reference>
<keyword evidence="8" id="KW-1185">Reference proteome</keyword>
<evidence type="ECO:0000256" key="4">
    <source>
        <dbReference type="ARBA" id="ARBA00022989"/>
    </source>
</evidence>
<dbReference type="PANTHER" id="PTHR11266:SF80">
    <property type="entry name" value="PEROXISOMAL MEMBRANE PROTEIN 2"/>
    <property type="match status" value="1"/>
</dbReference>
<protein>
    <submittedName>
        <fullName evidence="7">Peroxisomal membrane protein 2</fullName>
    </submittedName>
</protein>
<evidence type="ECO:0000313" key="8">
    <source>
        <dbReference type="Proteomes" id="UP000694580"/>
    </source>
</evidence>
<evidence type="ECO:0000256" key="5">
    <source>
        <dbReference type="ARBA" id="ARBA00023136"/>
    </source>
</evidence>
<organism evidence="7 8">
    <name type="scientific">Denticeps clupeoides</name>
    <name type="common">denticle herring</name>
    <dbReference type="NCBI Taxonomy" id="299321"/>
    <lineage>
        <taxon>Eukaryota</taxon>
        <taxon>Metazoa</taxon>
        <taxon>Chordata</taxon>
        <taxon>Craniata</taxon>
        <taxon>Vertebrata</taxon>
        <taxon>Euteleostomi</taxon>
        <taxon>Actinopterygii</taxon>
        <taxon>Neopterygii</taxon>
        <taxon>Teleostei</taxon>
        <taxon>Clupei</taxon>
        <taxon>Clupeiformes</taxon>
        <taxon>Denticipitoidei</taxon>
        <taxon>Denticipitidae</taxon>
        <taxon>Denticeps</taxon>
    </lineage>
</organism>
<dbReference type="Ensembl" id="ENSDCDT00010040715.1">
    <property type="protein sequence ID" value="ENSDCDP00010032828.1"/>
    <property type="gene ID" value="ENSDCDG00010020990.1"/>
</dbReference>
<comment type="similarity">
    <text evidence="2 6">Belongs to the peroxisomal membrane protein PXMP2/4 family.</text>
</comment>
<evidence type="ECO:0000256" key="3">
    <source>
        <dbReference type="ARBA" id="ARBA00022692"/>
    </source>
</evidence>
<dbReference type="GO" id="GO:0005778">
    <property type="term" value="C:peroxisomal membrane"/>
    <property type="evidence" value="ECO:0007669"/>
    <property type="project" value="TreeGrafter"/>
</dbReference>
<feature type="transmembrane region" description="Helical" evidence="6">
    <location>
        <begin position="105"/>
        <end position="122"/>
    </location>
</feature>
<dbReference type="GeneTree" id="ENSGT00940000161539"/>
<evidence type="ECO:0000313" key="7">
    <source>
        <dbReference type="Ensembl" id="ENSDCDP00010032828.1"/>
    </source>
</evidence>
<evidence type="ECO:0000256" key="1">
    <source>
        <dbReference type="ARBA" id="ARBA00004141"/>
    </source>
</evidence>
<accession>A0AAY4CIA1</accession>